<name>A0A4P8L506_9BACT</name>
<evidence type="ECO:0000313" key="1">
    <source>
        <dbReference type="EMBL" id="QCQ23097.1"/>
    </source>
</evidence>
<gene>
    <name evidence="1" type="ORF">FDQ92_13500</name>
</gene>
<evidence type="ECO:0000313" key="2">
    <source>
        <dbReference type="Proteomes" id="UP000298602"/>
    </source>
</evidence>
<proteinExistence type="predicted"/>
<dbReference type="KEGG" id="dax:FDQ92_13500"/>
<accession>A0A4P8L506</accession>
<reference evidence="1 2" key="2">
    <citation type="submission" date="2019-05" db="EMBL/GenBank/DDBJ databases">
        <authorList>
            <person name="Suflita J.M."/>
            <person name="Marks C.R."/>
        </authorList>
    </citation>
    <scope>NUCLEOTIDE SEQUENCE [LARGE SCALE GENOMIC DNA]</scope>
    <source>
        <strain evidence="1 2">ALDC</strain>
    </source>
</reference>
<dbReference type="EMBL" id="CP040098">
    <property type="protein sequence ID" value="QCQ23097.1"/>
    <property type="molecule type" value="Genomic_DNA"/>
</dbReference>
<dbReference type="RefSeq" id="WP_137425377.1">
    <property type="nucleotide sequence ID" value="NZ_CP040098.1"/>
</dbReference>
<protein>
    <submittedName>
        <fullName evidence="1">Uncharacterized protein</fullName>
    </submittedName>
</protein>
<keyword evidence="2" id="KW-1185">Reference proteome</keyword>
<dbReference type="AlphaFoldDB" id="A0A4P8L506"/>
<dbReference type="Proteomes" id="UP000298602">
    <property type="component" value="Chromosome"/>
</dbReference>
<sequence length="63" mass="6884">MRGFSGKDHIPLGVADLGIHFVQVHRASRHYFAIDIDHGAQRAGAFTVAGRLDFPHFADVING</sequence>
<organism evidence="1 2">
    <name type="scientific">Desulfoglaeba alkanexedens ALDC</name>
    <dbReference type="NCBI Taxonomy" id="980445"/>
    <lineage>
        <taxon>Bacteria</taxon>
        <taxon>Pseudomonadati</taxon>
        <taxon>Thermodesulfobacteriota</taxon>
        <taxon>Syntrophobacteria</taxon>
        <taxon>Syntrophobacterales</taxon>
        <taxon>Syntrophobacteraceae</taxon>
        <taxon>Desulfoglaeba</taxon>
    </lineage>
</organism>
<reference evidence="1 2" key="1">
    <citation type="submission" date="2019-05" db="EMBL/GenBank/DDBJ databases">
        <title>The Complete Genome Sequence of the n-alkane-degrading Desulfoglaeba alkanexedens ALDC reveals multiple alkylsuccinate synthase gene clusters.</title>
        <authorList>
            <person name="Callaghan A.V."/>
            <person name="Davidova I.A."/>
            <person name="Duncan K.E."/>
            <person name="Morris B."/>
            <person name="McInerney M.J."/>
        </authorList>
    </citation>
    <scope>NUCLEOTIDE SEQUENCE [LARGE SCALE GENOMIC DNA]</scope>
    <source>
        <strain evidence="1 2">ALDC</strain>
    </source>
</reference>